<evidence type="ECO:0000313" key="4">
    <source>
        <dbReference type="Proteomes" id="UP001244011"/>
    </source>
</evidence>
<feature type="compositionally biased region" description="Polar residues" evidence="2">
    <location>
        <begin position="488"/>
        <end position="505"/>
    </location>
</feature>
<dbReference type="GeneID" id="85310551"/>
<organism evidence="3 4">
    <name type="scientific">Phialemonium atrogriseum</name>
    <dbReference type="NCBI Taxonomy" id="1093897"/>
    <lineage>
        <taxon>Eukaryota</taxon>
        <taxon>Fungi</taxon>
        <taxon>Dikarya</taxon>
        <taxon>Ascomycota</taxon>
        <taxon>Pezizomycotina</taxon>
        <taxon>Sordariomycetes</taxon>
        <taxon>Sordariomycetidae</taxon>
        <taxon>Cephalothecales</taxon>
        <taxon>Cephalothecaceae</taxon>
        <taxon>Phialemonium</taxon>
    </lineage>
</organism>
<feature type="region of interest" description="Disordered" evidence="2">
    <location>
        <begin position="362"/>
        <end position="527"/>
    </location>
</feature>
<comment type="caution">
    <text evidence="3">The sequence shown here is derived from an EMBL/GenBank/DDBJ whole genome shotgun (WGS) entry which is preliminary data.</text>
</comment>
<keyword evidence="1" id="KW-0175">Coiled coil</keyword>
<feature type="compositionally biased region" description="Polar residues" evidence="2">
    <location>
        <begin position="252"/>
        <end position="270"/>
    </location>
</feature>
<name>A0AAJ0C5J5_9PEZI</name>
<feature type="compositionally biased region" description="Polar residues" evidence="2">
    <location>
        <begin position="390"/>
        <end position="406"/>
    </location>
</feature>
<feature type="compositionally biased region" description="Polar residues" evidence="2">
    <location>
        <begin position="95"/>
        <end position="120"/>
    </location>
</feature>
<feature type="compositionally biased region" description="Low complexity" evidence="2">
    <location>
        <begin position="22"/>
        <end position="85"/>
    </location>
</feature>
<reference evidence="3" key="1">
    <citation type="submission" date="2023-06" db="EMBL/GenBank/DDBJ databases">
        <title>Genome-scale phylogeny and comparative genomics of the fungal order Sordariales.</title>
        <authorList>
            <consortium name="Lawrence Berkeley National Laboratory"/>
            <person name="Hensen N."/>
            <person name="Bonometti L."/>
            <person name="Westerberg I."/>
            <person name="Brannstrom I.O."/>
            <person name="Guillou S."/>
            <person name="Cros-Aarteil S."/>
            <person name="Calhoun S."/>
            <person name="Haridas S."/>
            <person name="Kuo A."/>
            <person name="Mondo S."/>
            <person name="Pangilinan J."/>
            <person name="Riley R."/>
            <person name="Labutti K."/>
            <person name="Andreopoulos B."/>
            <person name="Lipzen A."/>
            <person name="Chen C."/>
            <person name="Yanf M."/>
            <person name="Daum C."/>
            <person name="Ng V."/>
            <person name="Clum A."/>
            <person name="Steindorff A."/>
            <person name="Ohm R."/>
            <person name="Martin F."/>
            <person name="Silar P."/>
            <person name="Natvig D."/>
            <person name="Lalanne C."/>
            <person name="Gautier V."/>
            <person name="Ament-Velasquez S.L."/>
            <person name="Kruys A."/>
            <person name="Hutchinson M.I."/>
            <person name="Powell A.J."/>
            <person name="Barry K."/>
            <person name="Miller A.N."/>
            <person name="Grigoriev I.V."/>
            <person name="Debuchy R."/>
            <person name="Gladieux P."/>
            <person name="Thoren M.H."/>
            <person name="Johannesson H."/>
        </authorList>
    </citation>
    <scope>NUCLEOTIDE SEQUENCE</scope>
    <source>
        <strain evidence="3">8032-3</strain>
    </source>
</reference>
<evidence type="ECO:0000256" key="2">
    <source>
        <dbReference type="SAM" id="MobiDB-lite"/>
    </source>
</evidence>
<feature type="coiled-coil region" evidence="1">
    <location>
        <begin position="545"/>
        <end position="572"/>
    </location>
</feature>
<evidence type="ECO:0000313" key="3">
    <source>
        <dbReference type="EMBL" id="KAK1769114.1"/>
    </source>
</evidence>
<evidence type="ECO:0008006" key="5">
    <source>
        <dbReference type="Google" id="ProtNLM"/>
    </source>
</evidence>
<feature type="compositionally biased region" description="Low complexity" evidence="2">
    <location>
        <begin position="362"/>
        <end position="383"/>
    </location>
</feature>
<dbReference type="EMBL" id="MU839003">
    <property type="protein sequence ID" value="KAK1769114.1"/>
    <property type="molecule type" value="Genomic_DNA"/>
</dbReference>
<feature type="region of interest" description="Disordered" evidence="2">
    <location>
        <begin position="202"/>
        <end position="280"/>
    </location>
</feature>
<sequence>MPFGRTGRQHNRSQHDLVDTVGPAASLASADGGSAAARAGNAAAGNTPLSASSNAAFSSNESFDSTQQPPQSQSQSQSQPQLQSQPPHPPPHTVSLYTSPQGGVNTASVSPLHHSNTVSAAFNPRQKDPDFADQVSRSQSHRFSQVSPIQNQHPHHQYSPSGSVNNLQNVPLVTSPVAVQGQPVAPPHQPQAQPPKKRNFIKNILSGNNNSNNSNRGPDPHQHVSQNSYNNTAGLARRPSKRVSNPPPIRTGASQVSLEQPSVDWQSQGPPSRGSPLQGVGELQDSYLVNESNQQLRLQNPQDIQQHNTPTTIRQVAADVDPPSYGSSGELAYLGQHGHIQLLQGQTPTELQQHQYNQVVFDPSQQQQQQQQYQFASPQQVQYRSGVHLGSSQHQNPETVSQQSHESPIADSDQHSTTGAQPAQVSPAVNYSPQNEISSPGQNMPPPTQPHSRRSQETDKPPPGPPPSYRHNQQPQNMSNLPPPPAVPQQSNYRQTSGSERQQFEGQGVEQGRNSPQPPTSDRGETDEKAFKDLLSKYKNVKRLYFDGKKDIEQLTLQIEQLQNALAKQRMSQSRTALDDSEYITRFNRLNGAINNLSFNIRKDWVTLPSWLAPYVSSDAVKTGKQEMTAIGRAVITRWVMEEIFNSCFHPGLDPELSRELKRIEHNIRHFSYTMSSQEEYLALTGKVVSWRMATLEGLADVLRSPGSADHKADFTRHATSNLTACLFQHLADPPPPGVDGSASMIVELAVAIASSLPLESRDVAITYPLPEQPIQPETMEVEKAGLPPLDGRPSEAGEEGAGEEGGKDGGSKDGRDRRADKARSGMLYIRP</sequence>
<feature type="compositionally biased region" description="Basic and acidic residues" evidence="2">
    <location>
        <begin position="805"/>
        <end position="824"/>
    </location>
</feature>
<dbReference type="RefSeq" id="XP_060285327.1">
    <property type="nucleotide sequence ID" value="XM_060427364.1"/>
</dbReference>
<feature type="region of interest" description="Disordered" evidence="2">
    <location>
        <begin position="775"/>
        <end position="832"/>
    </location>
</feature>
<dbReference type="Proteomes" id="UP001244011">
    <property type="component" value="Unassembled WGS sequence"/>
</dbReference>
<protein>
    <recommendedName>
        <fullName evidence="5">S-adenosylmethionine-dependent methyltransferase-like protein</fullName>
    </recommendedName>
</protein>
<feature type="compositionally biased region" description="Polar residues" evidence="2">
    <location>
        <begin position="135"/>
        <end position="168"/>
    </location>
</feature>
<keyword evidence="4" id="KW-1185">Reference proteome</keyword>
<feature type="compositionally biased region" description="Polar residues" evidence="2">
    <location>
        <begin position="415"/>
        <end position="442"/>
    </location>
</feature>
<accession>A0AAJ0C5J5</accession>
<proteinExistence type="predicted"/>
<evidence type="ECO:0000256" key="1">
    <source>
        <dbReference type="SAM" id="Coils"/>
    </source>
</evidence>
<feature type="compositionally biased region" description="Polar residues" evidence="2">
    <location>
        <begin position="470"/>
        <end position="480"/>
    </location>
</feature>
<feature type="compositionally biased region" description="Polar residues" evidence="2">
    <location>
        <begin position="223"/>
        <end position="233"/>
    </location>
</feature>
<gene>
    <name evidence="3" type="ORF">QBC33DRAFT_532299</name>
</gene>
<feature type="region of interest" description="Disordered" evidence="2">
    <location>
        <begin position="1"/>
        <end position="168"/>
    </location>
</feature>
<dbReference type="AlphaFoldDB" id="A0AAJ0C5J5"/>